<dbReference type="Gene3D" id="3.60.10.10">
    <property type="entry name" value="Endonuclease/exonuclease/phosphatase"/>
    <property type="match status" value="1"/>
</dbReference>
<feature type="domain" description="Endonuclease/exonuclease/phosphatase" evidence="2">
    <location>
        <begin position="69"/>
        <end position="300"/>
    </location>
</feature>
<evidence type="ECO:0000256" key="1">
    <source>
        <dbReference type="SAM" id="MobiDB-lite"/>
    </source>
</evidence>
<dbReference type="PANTHER" id="PTHR14859:SF15">
    <property type="entry name" value="ENDONUCLEASE_EXONUCLEASE_PHOSPHATASE DOMAIN-CONTAINING PROTEIN"/>
    <property type="match status" value="1"/>
</dbReference>
<dbReference type="InterPro" id="IPR036691">
    <property type="entry name" value="Endo/exonu/phosph_ase_sf"/>
</dbReference>
<dbReference type="EMBL" id="JAVRHT010000007">
    <property type="protein sequence ID" value="MDT0631008.1"/>
    <property type="molecule type" value="Genomic_DNA"/>
</dbReference>
<protein>
    <submittedName>
        <fullName evidence="3">Endonuclease/exonuclease/phosphatase family protein</fullName>
    </submittedName>
</protein>
<keyword evidence="4" id="KW-1185">Reference proteome</keyword>
<keyword evidence="3" id="KW-0255">Endonuclease</keyword>
<dbReference type="PANTHER" id="PTHR14859">
    <property type="entry name" value="CALCOFLUOR WHITE HYPERSENSITIVE PROTEIN PRECURSOR"/>
    <property type="match status" value="1"/>
</dbReference>
<accession>A0ABU3BP20</accession>
<evidence type="ECO:0000313" key="4">
    <source>
        <dbReference type="Proteomes" id="UP001267426"/>
    </source>
</evidence>
<evidence type="ECO:0000259" key="2">
    <source>
        <dbReference type="Pfam" id="PF03372"/>
    </source>
</evidence>
<dbReference type="Pfam" id="PF03372">
    <property type="entry name" value="Exo_endo_phos"/>
    <property type="match status" value="1"/>
</dbReference>
<feature type="region of interest" description="Disordered" evidence="1">
    <location>
        <begin position="1"/>
        <end position="31"/>
    </location>
</feature>
<keyword evidence="3" id="KW-0540">Nuclease</keyword>
<name>A0ABU3BP20_9BACT</name>
<dbReference type="RefSeq" id="WP_311662347.1">
    <property type="nucleotide sequence ID" value="NZ_JAVRHT010000007.1"/>
</dbReference>
<sequence length="310" mass="33375">MPAAPPQQSPRRWGRGRGGPRALDGATTPPRSTRSLRLWAGWTLAALCLLATLAPLRAEAQAPDTLVVVTLNIWHDQGDWPARLDLIERDLRALRPDVVFLQEVLQKEGLPNQARTIADRLGFAHVHFVSVDSAGAPKRYGNAILSAHPFAETAERRLPPLDAFRTAAYAQIEVGGRPVRLYTTHLHHPATPEGRGVRAMEIAHLLDFVASTGGDAPLVLGGDFNAEPSWPEMRMLGGLRDLGGAGITWGPPYAGAAGRRIDYLFDAADARLVPVAAGVALDRPARDGDGAGAGRYPSDHFAVFARFLLP</sequence>
<reference evidence="3 4" key="1">
    <citation type="submission" date="2023-09" db="EMBL/GenBank/DDBJ databases">
        <authorList>
            <person name="Rey-Velasco X."/>
        </authorList>
    </citation>
    <scope>NUCLEOTIDE SEQUENCE [LARGE SCALE GENOMIC DNA]</scope>
    <source>
        <strain evidence="3 4">F394</strain>
    </source>
</reference>
<dbReference type="InterPro" id="IPR051916">
    <property type="entry name" value="GPI-anchor_lipid_remodeler"/>
</dbReference>
<dbReference type="SUPFAM" id="SSF56219">
    <property type="entry name" value="DNase I-like"/>
    <property type="match status" value="1"/>
</dbReference>
<evidence type="ECO:0000313" key="3">
    <source>
        <dbReference type="EMBL" id="MDT0631008.1"/>
    </source>
</evidence>
<keyword evidence="3" id="KW-0378">Hydrolase</keyword>
<organism evidence="3 4">
    <name type="scientific">Rubrivirga litoralis</name>
    <dbReference type="NCBI Taxonomy" id="3075598"/>
    <lineage>
        <taxon>Bacteria</taxon>
        <taxon>Pseudomonadati</taxon>
        <taxon>Rhodothermota</taxon>
        <taxon>Rhodothermia</taxon>
        <taxon>Rhodothermales</taxon>
        <taxon>Rubricoccaceae</taxon>
        <taxon>Rubrivirga</taxon>
    </lineage>
</organism>
<dbReference type="Proteomes" id="UP001267426">
    <property type="component" value="Unassembled WGS sequence"/>
</dbReference>
<dbReference type="GO" id="GO:0004519">
    <property type="term" value="F:endonuclease activity"/>
    <property type="evidence" value="ECO:0007669"/>
    <property type="project" value="UniProtKB-KW"/>
</dbReference>
<gene>
    <name evidence="3" type="ORF">RM540_04530</name>
</gene>
<proteinExistence type="predicted"/>
<comment type="caution">
    <text evidence="3">The sequence shown here is derived from an EMBL/GenBank/DDBJ whole genome shotgun (WGS) entry which is preliminary data.</text>
</comment>
<dbReference type="InterPro" id="IPR005135">
    <property type="entry name" value="Endo/exonuclease/phosphatase"/>
</dbReference>